<accession>A0A1F6MGM7</accession>
<protein>
    <submittedName>
        <fullName evidence="2">Uncharacterized protein</fullName>
    </submittedName>
</protein>
<sequence>MPDQTAQPTILVKKADGTTARLTLDEVMKMRGKKQETRNKIQETKKPASAEAMAGRQEIEKLETGNSKLETRKKEETKKQEAKSREQGTRRELSTINNQQSPINKQPAVLAPVAKPPIAGQEDQLDIIFRWLDFSIADDLRGRLRSLIESRVKGVRTDAQFLLYAGKPASEGGLGFTPEQADDLLAVVKDIYGIKPQAPRVVAKPAPVKTAAAWAEEDTASPLTEEPTKKEVGEIAAAPKEPEKDALEVIRPKLNFQVADNLADRLRTLVEARVKDVRTDDQFLEYAMKDAKTGGLGLTAEQAETLLREVKEEFRIEQRNRPVRRRRKIQEIRNKEQGTKNREQRTGNNKQRIASAGSLSPITYHLSPNVGQPTGRHDRSSAQPAVSQAGKPILHDVIPPKVVPPPASEIKRSVGPVDEIRLFTLVDFRRLSADAGKAGEMLIAKFETIKKESHLLFLQAKEAWKESPLYREYLDVLKRAMSAGKTVDEILAAQGKGGLGKGEFSAVVELNKQLG</sequence>
<feature type="compositionally biased region" description="Polar residues" evidence="1">
    <location>
        <begin position="346"/>
        <end position="361"/>
    </location>
</feature>
<evidence type="ECO:0000313" key="2">
    <source>
        <dbReference type="EMBL" id="OGH70633.1"/>
    </source>
</evidence>
<feature type="region of interest" description="Disordered" evidence="1">
    <location>
        <begin position="325"/>
        <end position="390"/>
    </location>
</feature>
<comment type="caution">
    <text evidence="2">The sequence shown here is derived from an EMBL/GenBank/DDBJ whole genome shotgun (WGS) entry which is preliminary data.</text>
</comment>
<dbReference type="AlphaFoldDB" id="A0A1F6MGM7"/>
<evidence type="ECO:0000256" key="1">
    <source>
        <dbReference type="SAM" id="MobiDB-lite"/>
    </source>
</evidence>
<feature type="compositionally biased region" description="Basic and acidic residues" evidence="1">
    <location>
        <begin position="29"/>
        <end position="48"/>
    </location>
</feature>
<feature type="region of interest" description="Disordered" evidence="1">
    <location>
        <begin position="29"/>
        <end position="101"/>
    </location>
</feature>
<dbReference type="Proteomes" id="UP000177457">
    <property type="component" value="Unassembled WGS sequence"/>
</dbReference>
<feature type="compositionally biased region" description="Basic and acidic residues" evidence="1">
    <location>
        <begin position="57"/>
        <end position="93"/>
    </location>
</feature>
<name>A0A1F6MGM7_9BACT</name>
<dbReference type="EMBL" id="MFQE01000043">
    <property type="protein sequence ID" value="OGH70633.1"/>
    <property type="molecule type" value="Genomic_DNA"/>
</dbReference>
<proteinExistence type="predicted"/>
<gene>
    <name evidence="2" type="ORF">A3C90_01765</name>
</gene>
<evidence type="ECO:0000313" key="3">
    <source>
        <dbReference type="Proteomes" id="UP000177457"/>
    </source>
</evidence>
<feature type="compositionally biased region" description="Basic and acidic residues" evidence="1">
    <location>
        <begin position="329"/>
        <end position="345"/>
    </location>
</feature>
<organism evidence="2 3">
    <name type="scientific">Candidatus Magasanikbacteria bacterium RIFCSPHIGHO2_02_FULL_51_14</name>
    <dbReference type="NCBI Taxonomy" id="1798683"/>
    <lineage>
        <taxon>Bacteria</taxon>
        <taxon>Candidatus Magasanikiibacteriota</taxon>
    </lineage>
</organism>
<dbReference type="STRING" id="1798683.A3C90_01765"/>
<reference evidence="2 3" key="1">
    <citation type="journal article" date="2016" name="Nat. Commun.">
        <title>Thousands of microbial genomes shed light on interconnected biogeochemical processes in an aquifer system.</title>
        <authorList>
            <person name="Anantharaman K."/>
            <person name="Brown C.T."/>
            <person name="Hug L.A."/>
            <person name="Sharon I."/>
            <person name="Castelle C.J."/>
            <person name="Probst A.J."/>
            <person name="Thomas B.C."/>
            <person name="Singh A."/>
            <person name="Wilkins M.J."/>
            <person name="Karaoz U."/>
            <person name="Brodie E.L."/>
            <person name="Williams K.H."/>
            <person name="Hubbard S.S."/>
            <person name="Banfield J.F."/>
        </authorList>
    </citation>
    <scope>NUCLEOTIDE SEQUENCE [LARGE SCALE GENOMIC DNA]</scope>
</reference>